<dbReference type="AlphaFoldDB" id="A0A432VT12"/>
<proteinExistence type="predicted"/>
<dbReference type="EMBL" id="PIPI01000005">
    <property type="protein sequence ID" value="RUO19527.1"/>
    <property type="molecule type" value="Genomic_DNA"/>
</dbReference>
<feature type="transmembrane region" description="Helical" evidence="1">
    <location>
        <begin position="147"/>
        <end position="166"/>
    </location>
</feature>
<feature type="transmembrane region" description="Helical" evidence="1">
    <location>
        <begin position="377"/>
        <end position="395"/>
    </location>
</feature>
<feature type="transmembrane region" description="Helical" evidence="1">
    <location>
        <begin position="296"/>
        <end position="315"/>
    </location>
</feature>
<dbReference type="Proteomes" id="UP000288212">
    <property type="component" value="Unassembled WGS sequence"/>
</dbReference>
<feature type="transmembrane region" description="Helical" evidence="1">
    <location>
        <begin position="120"/>
        <end position="140"/>
    </location>
</feature>
<gene>
    <name evidence="2" type="ORF">CWE06_08330</name>
</gene>
<keyword evidence="3" id="KW-1185">Reference proteome</keyword>
<feature type="transmembrane region" description="Helical" evidence="1">
    <location>
        <begin position="266"/>
        <end position="284"/>
    </location>
</feature>
<feature type="transmembrane region" description="Helical" evidence="1">
    <location>
        <begin position="178"/>
        <end position="198"/>
    </location>
</feature>
<feature type="transmembrane region" description="Helical" evidence="1">
    <location>
        <begin position="335"/>
        <end position="356"/>
    </location>
</feature>
<dbReference type="Pfam" id="PF07556">
    <property type="entry name" value="DUF1538"/>
    <property type="match status" value="2"/>
</dbReference>
<keyword evidence="1" id="KW-0472">Membrane</keyword>
<evidence type="ECO:0000313" key="3">
    <source>
        <dbReference type="Proteomes" id="UP000288212"/>
    </source>
</evidence>
<dbReference type="InterPro" id="IPR011435">
    <property type="entry name" value="UmpAB"/>
</dbReference>
<feature type="transmembrane region" description="Helical" evidence="1">
    <location>
        <begin position="210"/>
        <end position="236"/>
    </location>
</feature>
<organism evidence="2 3">
    <name type="scientific">Aliidiomarina haloalkalitolerans</name>
    <dbReference type="NCBI Taxonomy" id="859059"/>
    <lineage>
        <taxon>Bacteria</taxon>
        <taxon>Pseudomonadati</taxon>
        <taxon>Pseudomonadota</taxon>
        <taxon>Gammaproteobacteria</taxon>
        <taxon>Alteromonadales</taxon>
        <taxon>Idiomarinaceae</taxon>
        <taxon>Aliidiomarina</taxon>
    </lineage>
</organism>
<keyword evidence="1" id="KW-1133">Transmembrane helix</keyword>
<keyword evidence="1" id="KW-0812">Transmembrane</keyword>
<comment type="caution">
    <text evidence="2">The sequence shown here is derived from an EMBL/GenBank/DDBJ whole genome shotgun (WGS) entry which is preliminary data.</text>
</comment>
<name>A0A432VT12_9GAMM</name>
<accession>A0A432VT12</accession>
<feature type="transmembrane region" description="Helical" evidence="1">
    <location>
        <begin position="82"/>
        <end position="108"/>
    </location>
</feature>
<feature type="transmembrane region" description="Helical" evidence="1">
    <location>
        <begin position="43"/>
        <end position="61"/>
    </location>
</feature>
<evidence type="ECO:0000313" key="2">
    <source>
        <dbReference type="EMBL" id="RUO19527.1"/>
    </source>
</evidence>
<evidence type="ECO:0000256" key="1">
    <source>
        <dbReference type="SAM" id="Phobius"/>
    </source>
</evidence>
<protein>
    <submittedName>
        <fullName evidence="2">DUF1538 domain-containing protein</fullName>
    </submittedName>
</protein>
<dbReference type="RefSeq" id="WP_126793043.1">
    <property type="nucleotide sequence ID" value="NZ_PIPI01000005.1"/>
</dbReference>
<feature type="transmembrane region" description="Helical" evidence="1">
    <location>
        <begin position="7"/>
        <end position="31"/>
    </location>
</feature>
<dbReference type="OrthoDB" id="9781614at2"/>
<feature type="transmembrane region" description="Helical" evidence="1">
    <location>
        <begin position="425"/>
        <end position="450"/>
    </location>
</feature>
<reference evidence="2 3" key="1">
    <citation type="journal article" date="2011" name="Front. Microbiol.">
        <title>Genomic signatures of strain selection and enhancement in Bacillus atrophaeus var. globigii, a historical biowarfare simulant.</title>
        <authorList>
            <person name="Gibbons H.S."/>
            <person name="Broomall S.M."/>
            <person name="McNew L.A."/>
            <person name="Daligault H."/>
            <person name="Chapman C."/>
            <person name="Bruce D."/>
            <person name="Karavis M."/>
            <person name="Krepps M."/>
            <person name="McGregor P.A."/>
            <person name="Hong C."/>
            <person name="Park K.H."/>
            <person name="Akmal A."/>
            <person name="Feldman A."/>
            <person name="Lin J.S."/>
            <person name="Chang W.E."/>
            <person name="Higgs B.W."/>
            <person name="Demirev P."/>
            <person name="Lindquist J."/>
            <person name="Liem A."/>
            <person name="Fochler E."/>
            <person name="Read T.D."/>
            <person name="Tapia R."/>
            <person name="Johnson S."/>
            <person name="Bishop-Lilly K.A."/>
            <person name="Detter C."/>
            <person name="Han C."/>
            <person name="Sozhamannan S."/>
            <person name="Rosenzweig C.N."/>
            <person name="Skowronski E.W."/>
        </authorList>
    </citation>
    <scope>NUCLEOTIDE SEQUENCE [LARGE SCALE GENOMIC DNA]</scope>
    <source>
        <strain evidence="2 3">AK5</strain>
    </source>
</reference>
<feature type="transmembrane region" description="Helical" evidence="1">
    <location>
        <begin position="401"/>
        <end position="418"/>
    </location>
</feature>
<feature type="transmembrane region" description="Helical" evidence="1">
    <location>
        <begin position="462"/>
        <end position="483"/>
    </location>
</feature>
<sequence length="502" mass="53165">MAHLKDFYHALIHALKNLIPIIAVVLVFQAFVLRTVPDNSVSMAIGIGIVAIGVALFLQGLELSIFPVGKSLSNQFARKGSVPILLAFGFALGFSAVVAEPALIAVAQQAQDISGGRIDALILRLIVATSVGLVVALGVFRTIFGYPLQWFMIIGYILVVIVTYFAPEEIVGLAYDSGGVTTNIVTVPLIAALGIGLASSIRGRNPLIDGFGLVALAVMVPMISVQVYGIIVFSGAEPDTTADMVMSADTQVATGFLAALMDLLEMFRDVLPIIITIVFFQYLILKRPLANPRRVLLGFLLVIFGLYAFVVGLKLGLFPIGTAMAEQLIERDSFVFIYLFAFAIGFATTMAEPALIAVGQQAEEAADGKLNGNVIRILVAIGVAIGITIGVHRIISGGSMHYYVMGGYVIVIALTVFAPKYIIALAYDLGGVTTSEVTVPLVTALGIGLATHIEGRNVLIDGFGLIAFASIFPIVTVMGYAIIAQAVTAWRERAEAAETEGS</sequence>